<protein>
    <submittedName>
        <fullName evidence="2">Predicted protein</fullName>
    </submittedName>
</protein>
<dbReference type="RefSeq" id="XP_002668411.1">
    <property type="nucleotide sequence ID" value="XM_002668365.1"/>
</dbReference>
<dbReference type="InParanoid" id="D2W5I6"/>
<evidence type="ECO:0000256" key="1">
    <source>
        <dbReference type="SAM" id="MobiDB-lite"/>
    </source>
</evidence>
<feature type="compositionally biased region" description="Polar residues" evidence="1">
    <location>
        <begin position="1"/>
        <end position="10"/>
    </location>
</feature>
<feature type="region of interest" description="Disordered" evidence="1">
    <location>
        <begin position="1"/>
        <end position="78"/>
    </location>
</feature>
<evidence type="ECO:0000313" key="2">
    <source>
        <dbReference type="EMBL" id="EFC35667.1"/>
    </source>
</evidence>
<accession>D2W5I6</accession>
<dbReference type="AlphaFoldDB" id="D2W5I6"/>
<feature type="compositionally biased region" description="Low complexity" evidence="1">
    <location>
        <begin position="17"/>
        <end position="28"/>
    </location>
</feature>
<sequence>MSSNNIQHISSCGPVMSQTNEQSEQTTQIPPSESQTTDQHSLDLNDQNIQPTESQNNDSSNKQKRKRTTTSKSTSVSVIDKENLKKALNLKIPERNILQEKEVKKKRKKTKQFKPNDQTIRKKERRQQVIKVINEKLGGFRKIDEKKYTKVNLAKINLVSDDSERTPLVIHNSVKRSDLDNSFEQSKTKCEDFMEIFAGIANLCNIELSHIFLSYFRKNVTHAMSILNALLACKRHPVADEKTYNELQRMNLSKKTPSLEKQLKTKDEVGLSDYSFKEIVLLSEGNMKASLTEETKKYNKIVQEYFNVNQVKNGFKANLLPLMTAISKAHLHQVSVRKEHNLPVNDVVHHTESIKEGVCLPEDLKWKISMDGREFGNLRTVVVTLQVLNLLTFATQDPKSVIPICMFVGEESEVMDHMKDFEKELQEIANQGLCIEYEKNDASLGFPKLNESGIKNSVTIPCEFYWVSDLKSLSYVSILRDDCQFCAFCDCERENSVMSLEHGDVCSHRDIGHKFGIKNIYFCILHLDERITEYIMKMTLISTKSESQILGNLKKIHGFGSFSFSVKEREEQALNISEYSFMFTGSHCSKIFGHIDSILDFVKKDHPKIWKIWEGWRTIRRWIYYTNEQLDSKSSDEFFQLKNLISEWGGLIAEIRRSAGTVGDYIHIVVNHLFELLTTIGSLVPFSNQAVEHSHKYDRWLMERCVSRGKMNIGTKKTSKPHEYVIEDSSTLIDHVRNDTLLDFTYSNLIQKTNETSWNDLYQIAQIMFKKFRILYLSFTAEDVVFKRLELRVGSVIKSFWERNIEISRPPLQFDSGSYESPIAVCNIGSHSPSSYQSLTNEEARQLAFTFTTSAPSPTFMTQNNSFDSNNSIERNYPENQLLMTETLNLMVAYQNSINSHPPYSDTIINRNEQSDEDDVLLDTSFFKQYNQNAYVDEQYDWQDLLGCADFYFDD</sequence>
<dbReference type="Proteomes" id="UP000006671">
    <property type="component" value="Unassembled WGS sequence"/>
</dbReference>
<feature type="compositionally biased region" description="Polar residues" evidence="1">
    <location>
        <begin position="29"/>
        <end position="58"/>
    </location>
</feature>
<dbReference type="KEGG" id="ngr:NAEGRDRAFT_76677"/>
<dbReference type="EMBL" id="GG739080">
    <property type="protein sequence ID" value="EFC35667.1"/>
    <property type="molecule type" value="Genomic_DNA"/>
</dbReference>
<gene>
    <name evidence="2" type="ORF">NAEGRDRAFT_76677</name>
</gene>
<keyword evidence="3" id="KW-1185">Reference proteome</keyword>
<feature type="region of interest" description="Disordered" evidence="1">
    <location>
        <begin position="100"/>
        <end position="125"/>
    </location>
</feature>
<dbReference type="VEuPathDB" id="AmoebaDB:NAEGRDRAFT_76677"/>
<name>D2W5I6_NAEGR</name>
<proteinExistence type="predicted"/>
<dbReference type="GeneID" id="8860362"/>
<evidence type="ECO:0000313" key="3">
    <source>
        <dbReference type="Proteomes" id="UP000006671"/>
    </source>
</evidence>
<organism evidence="3">
    <name type="scientific">Naegleria gruberi</name>
    <name type="common">Amoeba</name>
    <dbReference type="NCBI Taxonomy" id="5762"/>
    <lineage>
        <taxon>Eukaryota</taxon>
        <taxon>Discoba</taxon>
        <taxon>Heterolobosea</taxon>
        <taxon>Tetramitia</taxon>
        <taxon>Eutetramitia</taxon>
        <taxon>Vahlkampfiidae</taxon>
        <taxon>Naegleria</taxon>
    </lineage>
</organism>
<reference evidence="2 3" key="1">
    <citation type="journal article" date="2010" name="Cell">
        <title>The genome of Naegleria gruberi illuminates early eukaryotic versatility.</title>
        <authorList>
            <person name="Fritz-Laylin L.K."/>
            <person name="Prochnik S.E."/>
            <person name="Ginger M.L."/>
            <person name="Dacks J.B."/>
            <person name="Carpenter M.L."/>
            <person name="Field M.C."/>
            <person name="Kuo A."/>
            <person name="Paredez A."/>
            <person name="Chapman J."/>
            <person name="Pham J."/>
            <person name="Shu S."/>
            <person name="Neupane R."/>
            <person name="Cipriano M."/>
            <person name="Mancuso J."/>
            <person name="Tu H."/>
            <person name="Salamov A."/>
            <person name="Lindquist E."/>
            <person name="Shapiro H."/>
            <person name="Lucas S."/>
            <person name="Grigoriev I.V."/>
            <person name="Cande W.Z."/>
            <person name="Fulton C."/>
            <person name="Rokhsar D.S."/>
            <person name="Dawson S.C."/>
        </authorList>
    </citation>
    <scope>NUCLEOTIDE SEQUENCE [LARGE SCALE GENOMIC DNA]</scope>
    <source>
        <strain evidence="2 3">NEG-M</strain>
    </source>
</reference>